<proteinExistence type="predicted"/>
<dbReference type="AlphaFoldDB" id="A0A4U8V092"/>
<evidence type="ECO:0000313" key="2">
    <source>
        <dbReference type="EMBL" id="TMS39276.1"/>
    </source>
</evidence>
<feature type="region of interest" description="Disordered" evidence="1">
    <location>
        <begin position="61"/>
        <end position="85"/>
    </location>
</feature>
<gene>
    <name evidence="2" type="ORF">L596_005825</name>
</gene>
<organism evidence="2 3">
    <name type="scientific">Steinernema carpocapsae</name>
    <name type="common">Entomopathogenic nematode</name>
    <dbReference type="NCBI Taxonomy" id="34508"/>
    <lineage>
        <taxon>Eukaryota</taxon>
        <taxon>Metazoa</taxon>
        <taxon>Ecdysozoa</taxon>
        <taxon>Nematoda</taxon>
        <taxon>Chromadorea</taxon>
        <taxon>Rhabditida</taxon>
        <taxon>Tylenchina</taxon>
        <taxon>Panagrolaimomorpha</taxon>
        <taxon>Strongyloidoidea</taxon>
        <taxon>Steinernematidae</taxon>
        <taxon>Steinernema</taxon>
    </lineage>
</organism>
<accession>A0A4U8V092</accession>
<protein>
    <submittedName>
        <fullName evidence="2">Uncharacterized protein</fullName>
    </submittedName>
</protein>
<sequence>MCLTQSSPSFNLKQCEKGKVTGESGSKTVLRSILNECNPYYDIVVDGMSFVVHPLISPRDTYGRTPEESMAQSKVSLSLSSARES</sequence>
<comment type="caution">
    <text evidence="2">The sequence shown here is derived from an EMBL/GenBank/DDBJ whole genome shotgun (WGS) entry which is preliminary data.</text>
</comment>
<name>A0A4U8V092_STECR</name>
<dbReference type="Proteomes" id="UP000298663">
    <property type="component" value="Unassembled WGS sequence"/>
</dbReference>
<reference evidence="2 3" key="1">
    <citation type="journal article" date="2015" name="Genome Biol.">
        <title>Comparative genomics of Steinernema reveals deeply conserved gene regulatory networks.</title>
        <authorList>
            <person name="Dillman A.R."/>
            <person name="Macchietto M."/>
            <person name="Porter C.F."/>
            <person name="Rogers A."/>
            <person name="Williams B."/>
            <person name="Antoshechkin I."/>
            <person name="Lee M.M."/>
            <person name="Goodwin Z."/>
            <person name="Lu X."/>
            <person name="Lewis E.E."/>
            <person name="Goodrich-Blair H."/>
            <person name="Stock S.P."/>
            <person name="Adams B.J."/>
            <person name="Sternberg P.W."/>
            <person name="Mortazavi A."/>
        </authorList>
    </citation>
    <scope>NUCLEOTIDE SEQUENCE [LARGE SCALE GENOMIC DNA]</scope>
    <source>
        <strain evidence="2 3">ALL</strain>
    </source>
</reference>
<feature type="compositionally biased region" description="Polar residues" evidence="1">
    <location>
        <begin position="70"/>
        <end position="85"/>
    </location>
</feature>
<evidence type="ECO:0000313" key="3">
    <source>
        <dbReference type="Proteomes" id="UP000298663"/>
    </source>
</evidence>
<reference evidence="2 3" key="2">
    <citation type="journal article" date="2019" name="G3 (Bethesda)">
        <title>Hybrid Assembly of the Genome of the Entomopathogenic Nematode Steinernema carpocapsae Identifies the X-Chromosome.</title>
        <authorList>
            <person name="Serra L."/>
            <person name="Macchietto M."/>
            <person name="Macias-Munoz A."/>
            <person name="McGill C.J."/>
            <person name="Rodriguez I.M."/>
            <person name="Rodriguez B."/>
            <person name="Murad R."/>
            <person name="Mortazavi A."/>
        </authorList>
    </citation>
    <scope>NUCLEOTIDE SEQUENCE [LARGE SCALE GENOMIC DNA]</scope>
    <source>
        <strain evidence="2 3">ALL</strain>
    </source>
</reference>
<dbReference type="EMBL" id="AZBU02000001">
    <property type="protein sequence ID" value="TMS39276.1"/>
    <property type="molecule type" value="Genomic_DNA"/>
</dbReference>
<keyword evidence="3" id="KW-1185">Reference proteome</keyword>
<evidence type="ECO:0000256" key="1">
    <source>
        <dbReference type="SAM" id="MobiDB-lite"/>
    </source>
</evidence>